<dbReference type="Pfam" id="PF17921">
    <property type="entry name" value="Integrase_H2C2"/>
    <property type="match status" value="1"/>
</dbReference>
<dbReference type="EC" id="2.7.7.49" evidence="1"/>
<dbReference type="PANTHER" id="PTHR37984">
    <property type="entry name" value="PROTEIN CBG26694"/>
    <property type="match status" value="1"/>
</dbReference>
<dbReference type="InterPro" id="IPR050951">
    <property type="entry name" value="Retrovirus_Pol_polyprotein"/>
</dbReference>
<evidence type="ECO:0000256" key="1">
    <source>
        <dbReference type="ARBA" id="ARBA00012493"/>
    </source>
</evidence>
<dbReference type="Proteomes" id="UP001458880">
    <property type="component" value="Unassembled WGS sequence"/>
</dbReference>
<dbReference type="EMBL" id="JASPKY010000144">
    <property type="protein sequence ID" value="KAK9730649.1"/>
    <property type="molecule type" value="Genomic_DNA"/>
</dbReference>
<dbReference type="Gene3D" id="3.30.420.10">
    <property type="entry name" value="Ribonuclease H-like superfamily/Ribonuclease H"/>
    <property type="match status" value="1"/>
</dbReference>
<name>A0AAW1LAG1_POPJA</name>
<dbReference type="Gene3D" id="1.10.340.70">
    <property type="match status" value="1"/>
</dbReference>
<sequence>MIIPSSLRREFLDLVHRSHQGVVACNKLANEIMYWPGMSKDLEKLILSCLTCQKYSKGNAREPLISHPIPDLPWQKIGIDFKSFNKEDFLVIVDYFDFKSFNKEDFLVIVDYFSKFLIVNKLTSKTAKSVIASLKNVFVTHGIPQEIFSDNGPPFDSTEYKEFARQYDIDLRTSSPGYPRSNGMVERHIQTMKGLFTKAIEDGVDPMLSILSYNNTPKNNAPAPSELLMGRKLKMLIPIPTAALKPNFPYQQQINNEKGNKKRQKLYYDRHTKEYPLRSCNQTYK</sequence>
<dbReference type="Pfam" id="PF00665">
    <property type="entry name" value="rve"/>
    <property type="match status" value="1"/>
</dbReference>
<reference evidence="3 4" key="1">
    <citation type="journal article" date="2024" name="BMC Genomics">
        <title>De novo assembly and annotation of Popillia japonica's genome with initial clues to its potential as an invasive pest.</title>
        <authorList>
            <person name="Cucini C."/>
            <person name="Boschi S."/>
            <person name="Funari R."/>
            <person name="Cardaioli E."/>
            <person name="Iannotti N."/>
            <person name="Marturano G."/>
            <person name="Paoli F."/>
            <person name="Bruttini M."/>
            <person name="Carapelli A."/>
            <person name="Frati F."/>
            <person name="Nardi F."/>
        </authorList>
    </citation>
    <scope>NUCLEOTIDE SEQUENCE [LARGE SCALE GENOMIC DNA]</scope>
    <source>
        <strain evidence="3">DMR45628</strain>
    </source>
</reference>
<dbReference type="InterPro" id="IPR012337">
    <property type="entry name" value="RNaseH-like_sf"/>
</dbReference>
<proteinExistence type="predicted"/>
<evidence type="ECO:0000259" key="2">
    <source>
        <dbReference type="PROSITE" id="PS50994"/>
    </source>
</evidence>
<dbReference type="InterPro" id="IPR036397">
    <property type="entry name" value="RNaseH_sf"/>
</dbReference>
<comment type="caution">
    <text evidence="3">The sequence shown here is derived from an EMBL/GenBank/DDBJ whole genome shotgun (WGS) entry which is preliminary data.</text>
</comment>
<dbReference type="FunFam" id="3.30.420.10:FF:000063">
    <property type="entry name" value="Retrovirus-related Pol polyprotein from transposon 297-like Protein"/>
    <property type="match status" value="1"/>
</dbReference>
<gene>
    <name evidence="3" type="ORF">QE152_g14379</name>
</gene>
<organism evidence="3 4">
    <name type="scientific">Popillia japonica</name>
    <name type="common">Japanese beetle</name>
    <dbReference type="NCBI Taxonomy" id="7064"/>
    <lineage>
        <taxon>Eukaryota</taxon>
        <taxon>Metazoa</taxon>
        <taxon>Ecdysozoa</taxon>
        <taxon>Arthropoda</taxon>
        <taxon>Hexapoda</taxon>
        <taxon>Insecta</taxon>
        <taxon>Pterygota</taxon>
        <taxon>Neoptera</taxon>
        <taxon>Endopterygota</taxon>
        <taxon>Coleoptera</taxon>
        <taxon>Polyphaga</taxon>
        <taxon>Scarabaeiformia</taxon>
        <taxon>Scarabaeidae</taxon>
        <taxon>Rutelinae</taxon>
        <taxon>Popillia</taxon>
    </lineage>
</organism>
<dbReference type="PANTHER" id="PTHR37984:SF7">
    <property type="entry name" value="INTEGRASE CATALYTIC DOMAIN-CONTAINING PROTEIN"/>
    <property type="match status" value="1"/>
</dbReference>
<dbReference type="PROSITE" id="PS50994">
    <property type="entry name" value="INTEGRASE"/>
    <property type="match status" value="1"/>
</dbReference>
<dbReference type="AlphaFoldDB" id="A0AAW1LAG1"/>
<dbReference type="SUPFAM" id="SSF53098">
    <property type="entry name" value="Ribonuclease H-like"/>
    <property type="match status" value="1"/>
</dbReference>
<dbReference type="InterPro" id="IPR001584">
    <property type="entry name" value="Integrase_cat-core"/>
</dbReference>
<keyword evidence="4" id="KW-1185">Reference proteome</keyword>
<protein>
    <recommendedName>
        <fullName evidence="1">RNA-directed DNA polymerase</fullName>
        <ecNumber evidence="1">2.7.7.49</ecNumber>
    </recommendedName>
</protein>
<accession>A0AAW1LAG1</accession>
<dbReference type="InterPro" id="IPR041588">
    <property type="entry name" value="Integrase_H2C2"/>
</dbReference>
<evidence type="ECO:0000313" key="3">
    <source>
        <dbReference type="EMBL" id="KAK9730649.1"/>
    </source>
</evidence>
<feature type="domain" description="Integrase catalytic" evidence="2">
    <location>
        <begin position="69"/>
        <end position="246"/>
    </location>
</feature>
<dbReference type="GO" id="GO:0003964">
    <property type="term" value="F:RNA-directed DNA polymerase activity"/>
    <property type="evidence" value="ECO:0007669"/>
    <property type="project" value="UniProtKB-EC"/>
</dbReference>
<evidence type="ECO:0000313" key="4">
    <source>
        <dbReference type="Proteomes" id="UP001458880"/>
    </source>
</evidence>
<dbReference type="GO" id="GO:0003676">
    <property type="term" value="F:nucleic acid binding"/>
    <property type="evidence" value="ECO:0007669"/>
    <property type="project" value="InterPro"/>
</dbReference>
<dbReference type="GO" id="GO:0015074">
    <property type="term" value="P:DNA integration"/>
    <property type="evidence" value="ECO:0007669"/>
    <property type="project" value="InterPro"/>
</dbReference>